<accession>A0ABR2I8C1</accession>
<feature type="region of interest" description="Disordered" evidence="1">
    <location>
        <begin position="468"/>
        <end position="487"/>
    </location>
</feature>
<feature type="compositionally biased region" description="Acidic residues" evidence="1">
    <location>
        <begin position="519"/>
        <end position="529"/>
    </location>
</feature>
<dbReference type="Proteomes" id="UP001470230">
    <property type="component" value="Unassembled WGS sequence"/>
</dbReference>
<evidence type="ECO:0000313" key="3">
    <source>
        <dbReference type="Proteomes" id="UP001470230"/>
    </source>
</evidence>
<dbReference type="InterPro" id="IPR012337">
    <property type="entry name" value="RNaseH-like_sf"/>
</dbReference>
<proteinExistence type="predicted"/>
<keyword evidence="3" id="KW-1185">Reference proteome</keyword>
<protein>
    <recommendedName>
        <fullName evidence="4">DUF4371 domain-containing protein</fullName>
    </recommendedName>
</protein>
<sequence length="663" mass="76750">MADQNTQPVSRIVTYPDLERGEIHRYEKLKIDKTHYSVRCIETLLNADGVRCWCSMKPVREDHYKNWLQTHEHVCSPGIPCLSPSFDQFFSSSSPKGHLFNLTEDSLYEDMAMFTGKHNLALDVLSSDDFYQLAIKFIAYGISLYDLNNPYQKAKRAFKHLRRDKLRQIFINVAFQKHRKILQKFEELPYVSLALDEGKTANYQNLHFVLESPFTDLPSYPFDTIRMEGGKAVHYVASIMKGFQSLNLTKIDIGTVVCDGNTAQKKAFSPKWRFSLYHKQIPNIKKIIYVPCLCHRVHRAYTTCTERNPELNNIVKRLHEISNLCRENYLDIGALCPAHCDTRWIYDYNIVHFILNRADIIKEIVDDIPIDEFQVLKKALAILKSLVGKFENPKTKFQSAFLLLERAINALFDLDKNENRYAKSLAYSLRNYTLCSKEGGLWALAYCFTRNGRSDFRIRNIKRRNPDVDSSSYFNADLPPDGDDESNYIYSPDAEDIIMTEDGKDVETLDESSTTDSEFYSEPEEETPEEASIPDGSEDSTTTDHEFVNYLNSAKKTLETLLELAEVPRKKIDDCIQNFNLYMDCEKEIFSFMTNSKEDFSWTQIRNTISGWEDIADIALRLINSALSEASCERTIKRQRLIHTPRRLNSTKQFLDARLILTI</sequence>
<evidence type="ECO:0000313" key="2">
    <source>
        <dbReference type="EMBL" id="KAK8858310.1"/>
    </source>
</evidence>
<reference evidence="2 3" key="1">
    <citation type="submission" date="2024-04" db="EMBL/GenBank/DDBJ databases">
        <title>Tritrichomonas musculus Genome.</title>
        <authorList>
            <person name="Alves-Ferreira E."/>
            <person name="Grigg M."/>
            <person name="Lorenzi H."/>
            <person name="Galac M."/>
        </authorList>
    </citation>
    <scope>NUCLEOTIDE SEQUENCE [LARGE SCALE GENOMIC DNA]</scope>
    <source>
        <strain evidence="2 3">EAF2021</strain>
    </source>
</reference>
<organism evidence="2 3">
    <name type="scientific">Tritrichomonas musculus</name>
    <dbReference type="NCBI Taxonomy" id="1915356"/>
    <lineage>
        <taxon>Eukaryota</taxon>
        <taxon>Metamonada</taxon>
        <taxon>Parabasalia</taxon>
        <taxon>Tritrichomonadida</taxon>
        <taxon>Tritrichomonadidae</taxon>
        <taxon>Tritrichomonas</taxon>
    </lineage>
</organism>
<dbReference type="EMBL" id="JAPFFF010000019">
    <property type="protein sequence ID" value="KAK8858310.1"/>
    <property type="molecule type" value="Genomic_DNA"/>
</dbReference>
<feature type="region of interest" description="Disordered" evidence="1">
    <location>
        <begin position="501"/>
        <end position="543"/>
    </location>
</feature>
<evidence type="ECO:0008006" key="4">
    <source>
        <dbReference type="Google" id="ProtNLM"/>
    </source>
</evidence>
<gene>
    <name evidence="2" type="ORF">M9Y10_013413</name>
</gene>
<comment type="caution">
    <text evidence="2">The sequence shown here is derived from an EMBL/GenBank/DDBJ whole genome shotgun (WGS) entry which is preliminary data.</text>
</comment>
<dbReference type="SUPFAM" id="SSF53098">
    <property type="entry name" value="Ribonuclease H-like"/>
    <property type="match status" value="1"/>
</dbReference>
<evidence type="ECO:0000256" key="1">
    <source>
        <dbReference type="SAM" id="MobiDB-lite"/>
    </source>
</evidence>
<name>A0ABR2I8C1_9EUKA</name>